<evidence type="ECO:0000256" key="1">
    <source>
        <dbReference type="SAM" id="MobiDB-lite"/>
    </source>
</evidence>
<feature type="region of interest" description="Disordered" evidence="1">
    <location>
        <begin position="1"/>
        <end position="21"/>
    </location>
</feature>
<evidence type="ECO:0000313" key="3">
    <source>
        <dbReference type="EMBL" id="GIM03983.1"/>
    </source>
</evidence>
<organism evidence="3 4">
    <name type="scientific">Volvox reticuliferus</name>
    <dbReference type="NCBI Taxonomy" id="1737510"/>
    <lineage>
        <taxon>Eukaryota</taxon>
        <taxon>Viridiplantae</taxon>
        <taxon>Chlorophyta</taxon>
        <taxon>core chlorophytes</taxon>
        <taxon>Chlorophyceae</taxon>
        <taxon>CS clade</taxon>
        <taxon>Chlamydomonadales</taxon>
        <taxon>Volvocaceae</taxon>
        <taxon>Volvox</taxon>
    </lineage>
</organism>
<dbReference type="Proteomes" id="UP000722791">
    <property type="component" value="Unassembled WGS sequence"/>
</dbReference>
<comment type="caution">
    <text evidence="3">The sequence shown here is derived from an EMBL/GenBank/DDBJ whole genome shotgun (WGS) entry which is preliminary data.</text>
</comment>
<feature type="region of interest" description="Disordered" evidence="1">
    <location>
        <begin position="386"/>
        <end position="413"/>
    </location>
</feature>
<dbReference type="AlphaFoldDB" id="A0A8J4GB52"/>
<feature type="compositionally biased region" description="Gly residues" evidence="1">
    <location>
        <begin position="426"/>
        <end position="443"/>
    </location>
</feature>
<protein>
    <submittedName>
        <fullName evidence="3">Uncharacterized protein</fullName>
    </submittedName>
</protein>
<sequence>MHSQQQNDNILFSSPSPSTVAEDHVRISQAGAVVALSKGPLLMLSKPNRNERLGAAATAALATCGDGDGDDGDGGDATSEPVLAACYPNPDFSTGPANDDRLISSILGAMPSLPGSPLSQSTASPGASRLVQRSPDDASFCRYANATSGTFSGGRQTGRKGVDSPVIAKSQSDRVVPVSRLRGSSGYAVAVHDDVARESVDAAADAVTLTTRQISELSLAVAAVAGADEDYDGAAAAAEVGPALLVSINSADAAVLDRAKGSLNSSAAPSPSLSLPLPQANGDAAFRANLASAAQYRIGHGHSVNAVAPLLPLLASFDTPLPLQAGRNLQSDRPQARCPTSAPAGCTSTVSGEEGYRGGGEARSGEMASRQRPKWLERLLRAFHANRQLGGGKGTSSEEDSKESSSGGGGDYGGCAGHGGHGGGGGGGGIGKMPGYSGDGGKSGAAHGDMQPEDSDGGGDGRDGGRGVGRAGIDGKPDGYRGAGAGAADAANVTTATNVRSTRDQLITRLLSNRLSHRPRSKSEELPLTVMASRDSTTVHRARLAQHAREPRATTPSITRQRVDGAVAPRSAVARYGIVGVNDSVAALTRKHDTGGSADGAAPVMGTAHKHAACDATTSVTAPVAGALEFSRPFDFRQVRSSTPARGAIAHHPTNTTTTGRRGVGLSIARRLRQFSAPGGRELPFTPLSHMATHSVGGTDWAEDAGDDRESDLIKEDLTLRVTHRLFFRR</sequence>
<accession>A0A8J4GB52</accession>
<gene>
    <name evidence="2" type="ORF">Vretifemale_6450</name>
    <name evidence="3" type="ORF">Vretimale_8620</name>
</gene>
<keyword evidence="5" id="KW-1185">Reference proteome</keyword>
<dbReference type="EMBL" id="BNCP01000009">
    <property type="protein sequence ID" value="GIL76908.1"/>
    <property type="molecule type" value="Genomic_DNA"/>
</dbReference>
<dbReference type="Proteomes" id="UP000747110">
    <property type="component" value="Unassembled WGS sequence"/>
</dbReference>
<dbReference type="OrthoDB" id="10585765at2759"/>
<dbReference type="EMBL" id="BNCQ01000015">
    <property type="protein sequence ID" value="GIM03983.1"/>
    <property type="molecule type" value="Genomic_DNA"/>
</dbReference>
<feature type="region of interest" description="Disordered" evidence="1">
    <location>
        <begin position="426"/>
        <end position="489"/>
    </location>
</feature>
<proteinExistence type="predicted"/>
<feature type="region of interest" description="Disordered" evidence="1">
    <location>
        <begin position="325"/>
        <end position="371"/>
    </location>
</feature>
<evidence type="ECO:0000313" key="2">
    <source>
        <dbReference type="EMBL" id="GIL76908.1"/>
    </source>
</evidence>
<reference evidence="3" key="1">
    <citation type="journal article" date="2021" name="Proc. Natl. Acad. Sci. U.S.A.">
        <title>Three genomes in the algal genus Volvox reveal the fate of a haploid sex-determining region after a transition to homothallism.</title>
        <authorList>
            <person name="Yamamoto K."/>
            <person name="Hamaji T."/>
            <person name="Kawai-Toyooka H."/>
            <person name="Matsuzaki R."/>
            <person name="Takahashi F."/>
            <person name="Nishimura Y."/>
            <person name="Kawachi M."/>
            <person name="Noguchi H."/>
            <person name="Minakuchi Y."/>
            <person name="Umen J.G."/>
            <person name="Toyoda A."/>
            <person name="Nozaki H."/>
        </authorList>
    </citation>
    <scope>NUCLEOTIDE SEQUENCE</scope>
    <source>
        <strain evidence="3">NIES-3785</strain>
        <strain evidence="2">NIES-3786</strain>
    </source>
</reference>
<name>A0A8J4GB52_9CHLO</name>
<evidence type="ECO:0000313" key="4">
    <source>
        <dbReference type="Proteomes" id="UP000722791"/>
    </source>
</evidence>
<feature type="compositionally biased region" description="Polar residues" evidence="1">
    <location>
        <begin position="1"/>
        <end position="19"/>
    </location>
</feature>
<evidence type="ECO:0000313" key="5">
    <source>
        <dbReference type="Proteomes" id="UP000747110"/>
    </source>
</evidence>